<dbReference type="GO" id="GO:0048476">
    <property type="term" value="C:Holliday junction resolvase complex"/>
    <property type="evidence" value="ECO:0007669"/>
    <property type="project" value="UniProtKB-UniRule"/>
</dbReference>
<comment type="function">
    <text evidence="6">The RuvA-RuvB-RuvC complex processes Holliday junction (HJ) DNA during genetic recombination and DNA repair, while the RuvA-RuvB complex plays an important role in the rescue of blocked DNA replication forks via replication fork reversal (RFR). RuvA specifically binds to HJ cruciform DNA, conferring on it an open structure. The RuvB hexamer acts as an ATP-dependent pump, pulling dsDNA into and through the RuvAB complex. HJ branch migration allows RuvC to scan DNA until it finds its consensus sequence, where it cleaves and resolves the cruciform DNA.</text>
</comment>
<dbReference type="Gene3D" id="1.10.150.20">
    <property type="entry name" value="5' to 3' exonuclease, C-terminal subdomain"/>
    <property type="match status" value="1"/>
</dbReference>
<dbReference type="SMART" id="SM00278">
    <property type="entry name" value="HhH1"/>
    <property type="match status" value="2"/>
</dbReference>
<dbReference type="AlphaFoldDB" id="A0A1V8M9H4"/>
<evidence type="ECO:0000259" key="7">
    <source>
        <dbReference type="SMART" id="SM00278"/>
    </source>
</evidence>
<keyword evidence="9" id="KW-1185">Reference proteome</keyword>
<evidence type="ECO:0000256" key="5">
    <source>
        <dbReference type="ARBA" id="ARBA00023204"/>
    </source>
</evidence>
<dbReference type="STRING" id="1420851.AU255_09960"/>
<dbReference type="OrthoDB" id="5293449at2"/>
<organism evidence="8 9">
    <name type="scientific">Methyloprofundus sedimenti</name>
    <dbReference type="NCBI Taxonomy" id="1420851"/>
    <lineage>
        <taxon>Bacteria</taxon>
        <taxon>Pseudomonadati</taxon>
        <taxon>Pseudomonadota</taxon>
        <taxon>Gammaproteobacteria</taxon>
        <taxon>Methylococcales</taxon>
        <taxon>Methylococcaceae</taxon>
        <taxon>Methyloprofundus</taxon>
    </lineage>
</organism>
<comment type="subunit">
    <text evidence="6">Homotetramer. Forms an RuvA(8)-RuvB(12)-Holliday junction (HJ) complex. HJ DNA is sandwiched between 2 RuvA tetramers; dsDNA enters through RuvA and exits via RuvB. An RuvB hexamer assembles on each DNA strand where it exits the tetramer. Each RuvB hexamer is contacted by two RuvA subunits (via domain III) on 2 adjacent RuvB subunits; this complex drives branch migration. In the full resolvosome a probable DNA-RuvA(4)-RuvB(12)-RuvC(2) complex forms which resolves the HJ.</text>
</comment>
<dbReference type="InterPro" id="IPR013849">
    <property type="entry name" value="DNA_helicase_Holl-junc_RuvA_I"/>
</dbReference>
<evidence type="ECO:0000256" key="4">
    <source>
        <dbReference type="ARBA" id="ARBA00023172"/>
    </source>
</evidence>
<reference evidence="8 9" key="1">
    <citation type="submission" date="2015-12" db="EMBL/GenBank/DDBJ databases">
        <authorList>
            <person name="Shamseldin A."/>
            <person name="Moawad H."/>
            <person name="Abd El-Rahim W.M."/>
            <person name="Sadowsky M.J."/>
        </authorList>
    </citation>
    <scope>NUCLEOTIDE SEQUENCE [LARGE SCALE GENOMIC DNA]</scope>
    <source>
        <strain evidence="8 9">WF1</strain>
    </source>
</reference>
<feature type="domain" description="Helix-hairpin-helix DNA-binding motif class 1" evidence="7">
    <location>
        <begin position="108"/>
        <end position="127"/>
    </location>
</feature>
<dbReference type="InterPro" id="IPR003583">
    <property type="entry name" value="Hlx-hairpin-Hlx_DNA-bd_motif"/>
</dbReference>
<dbReference type="InterPro" id="IPR011114">
    <property type="entry name" value="RuvA_C"/>
</dbReference>
<dbReference type="Pfam" id="PF14520">
    <property type="entry name" value="HHH_5"/>
    <property type="match status" value="1"/>
</dbReference>
<keyword evidence="2 6" id="KW-0227">DNA damage</keyword>
<dbReference type="Pfam" id="PF07499">
    <property type="entry name" value="RuvA_C"/>
    <property type="match status" value="1"/>
</dbReference>
<keyword evidence="8" id="KW-0547">Nucleotide-binding</keyword>
<dbReference type="SUPFAM" id="SSF50249">
    <property type="entry name" value="Nucleic acid-binding proteins"/>
    <property type="match status" value="1"/>
</dbReference>
<evidence type="ECO:0000256" key="6">
    <source>
        <dbReference type="HAMAP-Rule" id="MF_00031"/>
    </source>
</evidence>
<comment type="caution">
    <text evidence="8">The sequence shown here is derived from an EMBL/GenBank/DDBJ whole genome shotgun (WGS) entry which is preliminary data.</text>
</comment>
<dbReference type="Proteomes" id="UP000191980">
    <property type="component" value="Unassembled WGS sequence"/>
</dbReference>
<dbReference type="CDD" id="cd14332">
    <property type="entry name" value="UBA_RuvA_C"/>
    <property type="match status" value="1"/>
</dbReference>
<dbReference type="InterPro" id="IPR010994">
    <property type="entry name" value="RuvA_2-like"/>
</dbReference>
<dbReference type="SUPFAM" id="SSF46929">
    <property type="entry name" value="DNA helicase RuvA subunit, C-terminal domain"/>
    <property type="match status" value="1"/>
</dbReference>
<comment type="domain">
    <text evidence="6">Has three domains with a flexible linker between the domains II and III and assumes an 'L' shape. Domain III is highly mobile and contacts RuvB.</text>
</comment>
<dbReference type="GO" id="GO:0005737">
    <property type="term" value="C:cytoplasm"/>
    <property type="evidence" value="ECO:0007669"/>
    <property type="project" value="UniProtKB-SubCell"/>
</dbReference>
<name>A0A1V8M9H4_9GAMM</name>
<keyword evidence="4 6" id="KW-0233">DNA recombination</keyword>
<dbReference type="HAMAP" id="MF_00031">
    <property type="entry name" value="DNA_HJ_migration_RuvA"/>
    <property type="match status" value="1"/>
</dbReference>
<feature type="region of interest" description="Domain III" evidence="6">
    <location>
        <begin position="153"/>
        <end position="202"/>
    </location>
</feature>
<proteinExistence type="inferred from homology"/>
<keyword evidence="8" id="KW-0378">Hydrolase</keyword>
<dbReference type="SUPFAM" id="SSF47781">
    <property type="entry name" value="RuvA domain 2-like"/>
    <property type="match status" value="1"/>
</dbReference>
<dbReference type="InterPro" id="IPR036267">
    <property type="entry name" value="RuvA_C_sf"/>
</dbReference>
<evidence type="ECO:0000256" key="1">
    <source>
        <dbReference type="ARBA" id="ARBA00022490"/>
    </source>
</evidence>
<dbReference type="GO" id="GO:0009378">
    <property type="term" value="F:four-way junction helicase activity"/>
    <property type="evidence" value="ECO:0007669"/>
    <property type="project" value="InterPro"/>
</dbReference>
<dbReference type="Gene3D" id="1.10.8.10">
    <property type="entry name" value="DNA helicase RuvA subunit, C-terminal domain"/>
    <property type="match status" value="1"/>
</dbReference>
<keyword evidence="1 6" id="KW-0963">Cytoplasm</keyword>
<dbReference type="InterPro" id="IPR012340">
    <property type="entry name" value="NA-bd_OB-fold"/>
</dbReference>
<dbReference type="GO" id="GO:0009379">
    <property type="term" value="C:Holliday junction helicase complex"/>
    <property type="evidence" value="ECO:0007669"/>
    <property type="project" value="InterPro"/>
</dbReference>
<dbReference type="InterPro" id="IPR000085">
    <property type="entry name" value="RuvA"/>
</dbReference>
<keyword evidence="8" id="KW-0067">ATP-binding</keyword>
<dbReference type="GO" id="GO:0006310">
    <property type="term" value="P:DNA recombination"/>
    <property type="evidence" value="ECO:0007669"/>
    <property type="project" value="UniProtKB-UniRule"/>
</dbReference>
<dbReference type="RefSeq" id="WP_080522747.1">
    <property type="nucleotide sequence ID" value="NZ_LPUF01000001.1"/>
</dbReference>
<comment type="caution">
    <text evidence="6">Lacks conserved residue(s) required for the propagation of feature annotation.</text>
</comment>
<evidence type="ECO:0000313" key="8">
    <source>
        <dbReference type="EMBL" id="OQK18142.1"/>
    </source>
</evidence>
<accession>A0A1V8M9H4</accession>
<dbReference type="GO" id="GO:0006281">
    <property type="term" value="P:DNA repair"/>
    <property type="evidence" value="ECO:0007669"/>
    <property type="project" value="UniProtKB-UniRule"/>
</dbReference>
<evidence type="ECO:0000256" key="2">
    <source>
        <dbReference type="ARBA" id="ARBA00022763"/>
    </source>
</evidence>
<feature type="region of interest" description="Domain I" evidence="6">
    <location>
        <begin position="1"/>
        <end position="64"/>
    </location>
</feature>
<keyword evidence="5 6" id="KW-0234">DNA repair</keyword>
<dbReference type="Gene3D" id="2.40.50.140">
    <property type="entry name" value="Nucleic acid-binding proteins"/>
    <property type="match status" value="1"/>
</dbReference>
<evidence type="ECO:0000313" key="9">
    <source>
        <dbReference type="Proteomes" id="UP000191980"/>
    </source>
</evidence>
<dbReference type="GO" id="GO:0000400">
    <property type="term" value="F:four-way junction DNA binding"/>
    <property type="evidence" value="ECO:0007669"/>
    <property type="project" value="UniProtKB-UniRule"/>
</dbReference>
<dbReference type="Pfam" id="PF01330">
    <property type="entry name" value="RuvA_N"/>
    <property type="match status" value="1"/>
</dbReference>
<comment type="subcellular location">
    <subcellularLocation>
        <location evidence="6">Cytoplasm</location>
    </subcellularLocation>
</comment>
<evidence type="ECO:0000256" key="3">
    <source>
        <dbReference type="ARBA" id="ARBA00023125"/>
    </source>
</evidence>
<keyword evidence="3 6" id="KW-0238">DNA-binding</keyword>
<feature type="domain" description="Helix-hairpin-helix DNA-binding motif class 1" evidence="7">
    <location>
        <begin position="73"/>
        <end position="92"/>
    </location>
</feature>
<comment type="similarity">
    <text evidence="6">Belongs to the RuvA family.</text>
</comment>
<dbReference type="EMBL" id="LPUF01000001">
    <property type="protein sequence ID" value="OQK18142.1"/>
    <property type="molecule type" value="Genomic_DNA"/>
</dbReference>
<protein>
    <recommendedName>
        <fullName evidence="6">Holliday junction branch migration complex subunit RuvA</fullName>
    </recommendedName>
</protein>
<gene>
    <name evidence="6" type="primary">ruvA</name>
    <name evidence="8" type="ORF">AU255_09960</name>
</gene>
<dbReference type="NCBIfam" id="TIGR00084">
    <property type="entry name" value="ruvA"/>
    <property type="match status" value="1"/>
</dbReference>
<sequence>MIGFIRGKLVLKRPPMLVLDVQGVGYEIEAPMSTFYNLPAMGETVHLHTHLVVREDAHILFGFSTESDRVMFRTLIKVNGVGPKLALTILSGQSADEFHRCIHDNDAAALVRLPGVGKKTAERLIIEMRDKLPTLDEVNADNSNAAQASTGLSRNSAKQEAISALCSLGYKAQDASKMVQGIAQEDKSCEDIIRLALQGKTQ</sequence>
<dbReference type="GO" id="GO:0005524">
    <property type="term" value="F:ATP binding"/>
    <property type="evidence" value="ECO:0007669"/>
    <property type="project" value="InterPro"/>
</dbReference>
<keyword evidence="8" id="KW-0347">Helicase</keyword>